<dbReference type="Gene3D" id="6.10.250.2090">
    <property type="match status" value="1"/>
</dbReference>
<dbReference type="Proteomes" id="UP001500967">
    <property type="component" value="Unassembled WGS sequence"/>
</dbReference>
<dbReference type="EMBL" id="BAAAGX010000020">
    <property type="protein sequence ID" value="GAA0260971.1"/>
    <property type="molecule type" value="Genomic_DNA"/>
</dbReference>
<dbReference type="PANTHER" id="PTHR10264">
    <property type="entry name" value="BAND 7 PROTEIN-RELATED"/>
    <property type="match status" value="1"/>
</dbReference>
<evidence type="ECO:0000256" key="1">
    <source>
        <dbReference type="ARBA" id="ARBA00008164"/>
    </source>
</evidence>
<evidence type="ECO:0000259" key="2">
    <source>
        <dbReference type="SMART" id="SM00244"/>
    </source>
</evidence>
<comment type="similarity">
    <text evidence="1">Belongs to the band 7/mec-2 family.</text>
</comment>
<dbReference type="InterPro" id="IPR001107">
    <property type="entry name" value="Band_7"/>
</dbReference>
<evidence type="ECO:0000313" key="4">
    <source>
        <dbReference type="Proteomes" id="UP001500967"/>
    </source>
</evidence>
<dbReference type="InterPro" id="IPR043202">
    <property type="entry name" value="Band-7_stomatin-like"/>
</dbReference>
<dbReference type="Pfam" id="PF01145">
    <property type="entry name" value="Band_7"/>
    <property type="match status" value="1"/>
</dbReference>
<dbReference type="Gene3D" id="3.30.479.30">
    <property type="entry name" value="Band 7 domain"/>
    <property type="match status" value="1"/>
</dbReference>
<dbReference type="PRINTS" id="PR00721">
    <property type="entry name" value="STOMATIN"/>
</dbReference>
<dbReference type="RefSeq" id="WP_344651633.1">
    <property type="nucleotide sequence ID" value="NZ_BAAAGX010000020.1"/>
</dbReference>
<dbReference type="InterPro" id="IPR001972">
    <property type="entry name" value="Stomatin_HflK_fam"/>
</dbReference>
<accession>A0ABN0UTE9</accession>
<sequence>MAKVTVMEYERVVTYRDGVAGPVLGPGRHTYRRRRTQLFPVDLRPRLLTVPGQELLTADGLTVKVSATVRWRVAEPATFHAAAADALEMLYAAVQAALRDRVTGLALGDALRDRAALGEGLTATVATAVEALGVTVDAVDVKDLMLGAELRRAYAETALATERARAELERARGEAAALRALANTARLLEEHPALLHLRTLQAADAPGTTVVLRAPGSGSDVT</sequence>
<keyword evidence="4" id="KW-1185">Reference proteome</keyword>
<dbReference type="CDD" id="cd13438">
    <property type="entry name" value="SPFH_eoslipins_u2"/>
    <property type="match status" value="1"/>
</dbReference>
<protein>
    <recommendedName>
        <fullName evidence="2">Band 7 domain-containing protein</fullName>
    </recommendedName>
</protein>
<dbReference type="SUPFAM" id="SSF117892">
    <property type="entry name" value="Band 7/SPFH domain"/>
    <property type="match status" value="1"/>
</dbReference>
<feature type="domain" description="Band 7" evidence="2">
    <location>
        <begin position="1"/>
        <end position="158"/>
    </location>
</feature>
<proteinExistence type="inferred from homology"/>
<gene>
    <name evidence="3" type="ORF">GCM10009539_53150</name>
</gene>
<dbReference type="InterPro" id="IPR036013">
    <property type="entry name" value="Band_7/SPFH_dom_sf"/>
</dbReference>
<reference evidence="3 4" key="1">
    <citation type="journal article" date="2019" name="Int. J. Syst. Evol. Microbiol.">
        <title>The Global Catalogue of Microorganisms (GCM) 10K type strain sequencing project: providing services to taxonomists for standard genome sequencing and annotation.</title>
        <authorList>
            <consortium name="The Broad Institute Genomics Platform"/>
            <consortium name="The Broad Institute Genome Sequencing Center for Infectious Disease"/>
            <person name="Wu L."/>
            <person name="Ma J."/>
        </authorList>
    </citation>
    <scope>NUCLEOTIDE SEQUENCE [LARGE SCALE GENOMIC DNA]</scope>
    <source>
        <strain evidence="3 4">JCM 10425</strain>
    </source>
</reference>
<dbReference type="PANTHER" id="PTHR10264:SF83">
    <property type="entry name" value="BLL5629 PROTEIN"/>
    <property type="match status" value="1"/>
</dbReference>
<evidence type="ECO:0000313" key="3">
    <source>
        <dbReference type="EMBL" id="GAA0260971.1"/>
    </source>
</evidence>
<dbReference type="SMART" id="SM00244">
    <property type="entry name" value="PHB"/>
    <property type="match status" value="1"/>
</dbReference>
<comment type="caution">
    <text evidence="3">The sequence shown here is derived from an EMBL/GenBank/DDBJ whole genome shotgun (WGS) entry which is preliminary data.</text>
</comment>
<name>A0ABN0UTE9_9ACTN</name>
<organism evidence="3 4">
    <name type="scientific">Cryptosporangium japonicum</name>
    <dbReference type="NCBI Taxonomy" id="80872"/>
    <lineage>
        <taxon>Bacteria</taxon>
        <taxon>Bacillati</taxon>
        <taxon>Actinomycetota</taxon>
        <taxon>Actinomycetes</taxon>
        <taxon>Cryptosporangiales</taxon>
        <taxon>Cryptosporangiaceae</taxon>
        <taxon>Cryptosporangium</taxon>
    </lineage>
</organism>